<gene>
    <name evidence="2" type="ORF">K7G82_22580</name>
</gene>
<name>A0ABS7PWS6_9SPHN</name>
<proteinExistence type="predicted"/>
<evidence type="ECO:0000313" key="3">
    <source>
        <dbReference type="Proteomes" id="UP000706039"/>
    </source>
</evidence>
<evidence type="ECO:0000256" key="1">
    <source>
        <dbReference type="SAM" id="MobiDB-lite"/>
    </source>
</evidence>
<reference evidence="2 3" key="1">
    <citation type="submission" date="2021-08" db="EMBL/GenBank/DDBJ databases">
        <authorList>
            <person name="Tuo L."/>
        </authorList>
    </citation>
    <scope>NUCLEOTIDE SEQUENCE [LARGE SCALE GENOMIC DNA]</scope>
    <source>
        <strain evidence="2 3">JCM 31229</strain>
    </source>
</reference>
<comment type="caution">
    <text evidence="2">The sequence shown here is derived from an EMBL/GenBank/DDBJ whole genome shotgun (WGS) entry which is preliminary data.</text>
</comment>
<feature type="region of interest" description="Disordered" evidence="1">
    <location>
        <begin position="1"/>
        <end position="53"/>
    </location>
</feature>
<feature type="compositionally biased region" description="Acidic residues" evidence="1">
    <location>
        <begin position="35"/>
        <end position="48"/>
    </location>
</feature>
<keyword evidence="3" id="KW-1185">Reference proteome</keyword>
<organism evidence="2 3">
    <name type="scientific">Sphingomonas colocasiae</name>
    <dbReference type="NCBI Taxonomy" id="1848973"/>
    <lineage>
        <taxon>Bacteria</taxon>
        <taxon>Pseudomonadati</taxon>
        <taxon>Pseudomonadota</taxon>
        <taxon>Alphaproteobacteria</taxon>
        <taxon>Sphingomonadales</taxon>
        <taxon>Sphingomonadaceae</taxon>
        <taxon>Sphingomonas</taxon>
    </lineage>
</organism>
<protein>
    <submittedName>
        <fullName evidence="2">Uncharacterized protein</fullName>
    </submittedName>
</protein>
<dbReference type="Proteomes" id="UP000706039">
    <property type="component" value="Unassembled WGS sequence"/>
</dbReference>
<dbReference type="RefSeq" id="WP_222992209.1">
    <property type="nucleotide sequence ID" value="NZ_JAINVV010000011.1"/>
</dbReference>
<accession>A0ABS7PWS6</accession>
<evidence type="ECO:0000313" key="2">
    <source>
        <dbReference type="EMBL" id="MBY8825105.1"/>
    </source>
</evidence>
<sequence length="79" mass="8537">MSGARGTRRRFGDGQDDDGGPAGDIWDLAWNGDAAGDDDDDEEGEGWSEEGWIPEGWGARIVVRRARDDDGSILDVDVT</sequence>
<feature type="compositionally biased region" description="Low complexity" evidence="1">
    <location>
        <begin position="23"/>
        <end position="34"/>
    </location>
</feature>
<dbReference type="EMBL" id="JAINVV010000011">
    <property type="protein sequence ID" value="MBY8825105.1"/>
    <property type="molecule type" value="Genomic_DNA"/>
</dbReference>